<comment type="caution">
    <text evidence="4">The sequence shown here is derived from an EMBL/GenBank/DDBJ whole genome shotgun (WGS) entry which is preliminary data.</text>
</comment>
<dbReference type="PRINTS" id="PR00080">
    <property type="entry name" value="SDRFAMILY"/>
</dbReference>
<name>A0ABS9BTC4_9BACT</name>
<dbReference type="InterPro" id="IPR036291">
    <property type="entry name" value="NAD(P)-bd_dom_sf"/>
</dbReference>
<keyword evidence="5" id="KW-1185">Reference proteome</keyword>
<dbReference type="EMBL" id="JAKEVZ010000002">
    <property type="protein sequence ID" value="MCF1750173.1"/>
    <property type="molecule type" value="Genomic_DNA"/>
</dbReference>
<dbReference type="Proteomes" id="UP001201449">
    <property type="component" value="Unassembled WGS sequence"/>
</dbReference>
<dbReference type="PRINTS" id="PR00081">
    <property type="entry name" value="GDHRDH"/>
</dbReference>
<proteinExistence type="inferred from homology"/>
<accession>A0ABS9BTC4</accession>
<dbReference type="InterPro" id="IPR002347">
    <property type="entry name" value="SDR_fam"/>
</dbReference>
<evidence type="ECO:0000256" key="1">
    <source>
        <dbReference type="ARBA" id="ARBA00006484"/>
    </source>
</evidence>
<keyword evidence="2" id="KW-0560">Oxidoreductase</keyword>
<dbReference type="Pfam" id="PF00106">
    <property type="entry name" value="adh_short"/>
    <property type="match status" value="1"/>
</dbReference>
<protein>
    <submittedName>
        <fullName evidence="4">SDR family NAD(P)-dependent oxidoreductase</fullName>
    </submittedName>
</protein>
<dbReference type="PIRSF" id="PIRSF000126">
    <property type="entry name" value="11-beta-HSD1"/>
    <property type="match status" value="1"/>
</dbReference>
<dbReference type="Gene3D" id="3.40.50.720">
    <property type="entry name" value="NAD(P)-binding Rossmann-like Domain"/>
    <property type="match status" value="1"/>
</dbReference>
<dbReference type="PANTHER" id="PTHR43899">
    <property type="entry name" value="RH59310P"/>
    <property type="match status" value="1"/>
</dbReference>
<evidence type="ECO:0000313" key="5">
    <source>
        <dbReference type="Proteomes" id="UP001201449"/>
    </source>
</evidence>
<evidence type="ECO:0000256" key="2">
    <source>
        <dbReference type="ARBA" id="ARBA00023002"/>
    </source>
</evidence>
<organism evidence="4 5">
    <name type="scientific">Mariniradius sediminis</name>
    <dbReference type="NCBI Taxonomy" id="2909237"/>
    <lineage>
        <taxon>Bacteria</taxon>
        <taxon>Pseudomonadati</taxon>
        <taxon>Bacteroidota</taxon>
        <taxon>Cytophagia</taxon>
        <taxon>Cytophagales</taxon>
        <taxon>Cyclobacteriaceae</taxon>
        <taxon>Mariniradius</taxon>
    </lineage>
</organism>
<dbReference type="SUPFAM" id="SSF51735">
    <property type="entry name" value="NAD(P)-binding Rossmann-fold domains"/>
    <property type="match status" value="1"/>
</dbReference>
<gene>
    <name evidence="4" type="ORF">L0U89_03750</name>
</gene>
<evidence type="ECO:0000313" key="4">
    <source>
        <dbReference type="EMBL" id="MCF1750173.1"/>
    </source>
</evidence>
<dbReference type="PANTHER" id="PTHR43899:SF13">
    <property type="entry name" value="RH59310P"/>
    <property type="match status" value="1"/>
</dbReference>
<sequence>MTQYALVTGARKGLGKAFAIELSKRKINTILVGSPNKELGALCEKLKKKYKVDSIPYETDLSVYENVVDLSAWANERYNVYMLINNVGTGGTKKMIDAPAEYINRILKLNIITTSVLTHQLLPNLLKQPKGYILNIASLASYLPIGFKTVYPASKSFIYSFSRGLNEELKGTNVFVSVVTPGPISTNGDIMKRTEKGYFGKFLILTPEYVAKKCIDNLLRRKAEIILNPVTWFLIKVLPIWIETPLMTKIAKKELS</sequence>
<dbReference type="InterPro" id="IPR051019">
    <property type="entry name" value="VLCFA-Steroid_DH"/>
</dbReference>
<evidence type="ECO:0000256" key="3">
    <source>
        <dbReference type="RuleBase" id="RU000363"/>
    </source>
</evidence>
<dbReference type="RefSeq" id="WP_234860298.1">
    <property type="nucleotide sequence ID" value="NZ_JAKEVZ010000002.1"/>
</dbReference>
<reference evidence="4 5" key="1">
    <citation type="submission" date="2022-01" db="EMBL/GenBank/DDBJ databases">
        <title>Mariniradius saccharolyticus sp. nov., isolated from sediment of a river.</title>
        <authorList>
            <person name="Liu H."/>
        </authorList>
    </citation>
    <scope>NUCLEOTIDE SEQUENCE [LARGE SCALE GENOMIC DNA]</scope>
    <source>
        <strain evidence="4 5">RY-2</strain>
    </source>
</reference>
<comment type="similarity">
    <text evidence="1 3">Belongs to the short-chain dehydrogenases/reductases (SDR) family.</text>
</comment>